<feature type="active site" description="Proton donor/acceptor" evidence="17">
    <location>
        <position position="380"/>
    </location>
</feature>
<dbReference type="SMART" id="SM00631">
    <property type="entry name" value="Zn_pept"/>
    <property type="match status" value="2"/>
</dbReference>
<evidence type="ECO:0000313" key="20">
    <source>
        <dbReference type="EMBL" id="KAH9643012.1"/>
    </source>
</evidence>
<evidence type="ECO:0000256" key="17">
    <source>
        <dbReference type="PROSITE-ProRule" id="PRU01379"/>
    </source>
</evidence>
<keyword evidence="5" id="KW-0964">Secreted</keyword>
<evidence type="ECO:0000256" key="18">
    <source>
        <dbReference type="SAM" id="SignalP"/>
    </source>
</evidence>
<feature type="chain" id="PRO_5037690095" description="Peptidase M14 domain-containing protein" evidence="18">
    <location>
        <begin position="22"/>
        <end position="635"/>
    </location>
</feature>
<dbReference type="AlphaFoldDB" id="A0A922MV56"/>
<keyword evidence="12" id="KW-0843">Virulence</keyword>
<dbReference type="GO" id="GO:0006508">
    <property type="term" value="P:proteolysis"/>
    <property type="evidence" value="ECO:0007669"/>
    <property type="project" value="UniProtKB-KW"/>
</dbReference>
<evidence type="ECO:0000256" key="7">
    <source>
        <dbReference type="ARBA" id="ARBA00022670"/>
    </source>
</evidence>
<evidence type="ECO:0000256" key="6">
    <source>
        <dbReference type="ARBA" id="ARBA00022645"/>
    </source>
</evidence>
<comment type="function">
    <text evidence="16">Involved in the digestion of the blood meal.</text>
</comment>
<feature type="domain" description="Peptidase M14" evidence="19">
    <location>
        <begin position="121"/>
        <end position="402"/>
    </location>
</feature>
<dbReference type="SUPFAM" id="SSF53187">
    <property type="entry name" value="Zn-dependent exopeptidases"/>
    <property type="match status" value="2"/>
</dbReference>
<keyword evidence="14" id="KW-0865">Zymogen</keyword>
<evidence type="ECO:0000256" key="16">
    <source>
        <dbReference type="ARBA" id="ARBA00057299"/>
    </source>
</evidence>
<evidence type="ECO:0000256" key="8">
    <source>
        <dbReference type="ARBA" id="ARBA00022723"/>
    </source>
</evidence>
<dbReference type="PROSITE" id="PS52035">
    <property type="entry name" value="PEPTIDASE_M14"/>
    <property type="match status" value="2"/>
</dbReference>
<keyword evidence="7" id="KW-0645">Protease</keyword>
<comment type="similarity">
    <text evidence="4 17">Belongs to the peptidase M14 family.</text>
</comment>
<comment type="cofactor">
    <cofactor evidence="1">
        <name>Zn(2+)</name>
        <dbReference type="ChEBI" id="CHEBI:29105"/>
    </cofactor>
</comment>
<dbReference type="GO" id="GO:0004181">
    <property type="term" value="F:metallocarboxypeptidase activity"/>
    <property type="evidence" value="ECO:0007669"/>
    <property type="project" value="InterPro"/>
</dbReference>
<dbReference type="Gene3D" id="3.30.70.340">
    <property type="entry name" value="Metallocarboxypeptidase-like"/>
    <property type="match status" value="1"/>
</dbReference>
<dbReference type="Pfam" id="PF02244">
    <property type="entry name" value="Propep_M14"/>
    <property type="match status" value="1"/>
</dbReference>
<protein>
    <recommendedName>
        <fullName evidence="19">Peptidase M14 domain-containing protein</fullName>
    </recommendedName>
</protein>
<sequence length="635" mass="74380">MNAKTVAFIVILLYNVRICQSKKYNNFTLFSAVPKEPDQLKFLQNLSKQKYINVMFWKKPSVLYEEVHFIVSPSDIELFLERASHFRLKFEVRQKNIERAFEAQTIKKYSRLNTATYTWSYYHNLDDIYQWLQDMALQYPNTLDLSSIGKSVEGRDIYAVSIKRPGNKFKVIVEGGIHGDEWIAVEFVTYLINELVGRNNSRNWRLHDLAKKYDWYIIPIVNPDGYFYTHTTDRLWRKNRRGTANAIGVDLNRNFDYNFGKFDTSEDPKDENYCGPRPFSEPESRLLADFITERKQNLRFYFSFHAYGQKFIIPFSDRINHIDNYNEMENFGKQAILNIYNLYGTKYGIGTTYDTLGLRISGNSASWVKKTLGVRGIPVENVHLEFFKNLTTVDYVNFWRSPGQLFKPADFIVDPEYKEIFQKDAANLGLYITTIKEDVQQAFDKQTVKTYIRRQMESFDWNSYFRLDDIYQWLRDMAKNFPEEMEIISIGTTHERREILAVKILLKHSTIRSKVIVEGGIHAREWISPAFVTYFINKIIHAPVSNDPILKNIALTYEWYFVPVLNADGYEYSHTHRMAHATRTFSFDQNEKGIIIKSSVANPVDVNPKMMLSQGGNMSNDPCNRLGVTTNRQIT</sequence>
<evidence type="ECO:0000259" key="19">
    <source>
        <dbReference type="PROSITE" id="PS52035"/>
    </source>
</evidence>
<reference evidence="20" key="1">
    <citation type="journal article" date="2021" name="G3 (Bethesda)">
        <title>Genome and transcriptome analysis of the beet armyworm Spodoptera exigua reveals targets for pest control. .</title>
        <authorList>
            <person name="Simon S."/>
            <person name="Breeschoten T."/>
            <person name="Jansen H.J."/>
            <person name="Dirks R.P."/>
            <person name="Schranz M.E."/>
            <person name="Ros V.I.D."/>
        </authorList>
    </citation>
    <scope>NUCLEOTIDE SEQUENCE</scope>
    <source>
        <strain evidence="20">TB_SE_WUR_2020</strain>
    </source>
</reference>
<dbReference type="PANTHER" id="PTHR11705">
    <property type="entry name" value="PROTEASE FAMILY M14 CARBOXYPEPTIDASE A,B"/>
    <property type="match status" value="1"/>
</dbReference>
<evidence type="ECO:0000256" key="9">
    <source>
        <dbReference type="ARBA" id="ARBA00022729"/>
    </source>
</evidence>
<evidence type="ECO:0000256" key="4">
    <source>
        <dbReference type="ARBA" id="ARBA00005988"/>
    </source>
</evidence>
<comment type="caution">
    <text evidence="20">The sequence shown here is derived from an EMBL/GenBank/DDBJ whole genome shotgun (WGS) entry which is preliminary data.</text>
</comment>
<dbReference type="InterPro" id="IPR003146">
    <property type="entry name" value="M14A_act_pep"/>
</dbReference>
<dbReference type="SUPFAM" id="SSF54897">
    <property type="entry name" value="Protease propeptides/inhibitors"/>
    <property type="match status" value="2"/>
</dbReference>
<accession>A0A922MV56</accession>
<evidence type="ECO:0000256" key="10">
    <source>
        <dbReference type="ARBA" id="ARBA00022801"/>
    </source>
</evidence>
<evidence type="ECO:0000313" key="21">
    <source>
        <dbReference type="Proteomes" id="UP000814243"/>
    </source>
</evidence>
<keyword evidence="15" id="KW-1015">Disulfide bond</keyword>
<dbReference type="GO" id="GO:0005615">
    <property type="term" value="C:extracellular space"/>
    <property type="evidence" value="ECO:0007669"/>
    <property type="project" value="TreeGrafter"/>
</dbReference>
<gene>
    <name evidence="20" type="ORF">HF086_013573</name>
</gene>
<keyword evidence="8" id="KW-0479">Metal-binding</keyword>
<keyword evidence="13" id="KW-0482">Metalloprotease</keyword>
<feature type="domain" description="Peptidase M14" evidence="19">
    <location>
        <begin position="463"/>
        <end position="635"/>
    </location>
</feature>
<comment type="subcellular location">
    <subcellularLocation>
        <location evidence="3">Secreted</location>
    </subcellularLocation>
</comment>
<dbReference type="PANTHER" id="PTHR11705:SF143">
    <property type="entry name" value="SLL0236 PROTEIN"/>
    <property type="match status" value="1"/>
</dbReference>
<dbReference type="Proteomes" id="UP000814243">
    <property type="component" value="Unassembled WGS sequence"/>
</dbReference>
<name>A0A922MV56_SPOEX</name>
<dbReference type="InterPro" id="IPR036990">
    <property type="entry name" value="M14A-like_propep"/>
</dbReference>
<keyword evidence="9 18" id="KW-0732">Signal</keyword>
<dbReference type="InterPro" id="IPR000834">
    <property type="entry name" value="Peptidase_M14"/>
</dbReference>
<dbReference type="FunFam" id="3.40.630.10:FF:000040">
    <property type="entry name" value="zinc carboxypeptidase"/>
    <property type="match status" value="1"/>
</dbReference>
<evidence type="ECO:0000256" key="3">
    <source>
        <dbReference type="ARBA" id="ARBA00004613"/>
    </source>
</evidence>
<dbReference type="FunFam" id="3.40.630.10:FF:000084">
    <property type="entry name" value="Carboxypeptidase B2"/>
    <property type="match status" value="1"/>
</dbReference>
<proteinExistence type="inferred from homology"/>
<organism evidence="20 21">
    <name type="scientific">Spodoptera exigua</name>
    <name type="common">Beet armyworm</name>
    <name type="synonym">Noctua fulgens</name>
    <dbReference type="NCBI Taxonomy" id="7107"/>
    <lineage>
        <taxon>Eukaryota</taxon>
        <taxon>Metazoa</taxon>
        <taxon>Ecdysozoa</taxon>
        <taxon>Arthropoda</taxon>
        <taxon>Hexapoda</taxon>
        <taxon>Insecta</taxon>
        <taxon>Pterygota</taxon>
        <taxon>Neoptera</taxon>
        <taxon>Endopterygota</taxon>
        <taxon>Lepidoptera</taxon>
        <taxon>Glossata</taxon>
        <taxon>Ditrysia</taxon>
        <taxon>Noctuoidea</taxon>
        <taxon>Noctuidae</taxon>
        <taxon>Amphipyrinae</taxon>
        <taxon>Spodoptera</taxon>
    </lineage>
</organism>
<dbReference type="Pfam" id="PF00246">
    <property type="entry name" value="Peptidase_M14"/>
    <property type="match status" value="2"/>
</dbReference>
<dbReference type="Gene3D" id="3.40.630.10">
    <property type="entry name" value="Zn peptidases"/>
    <property type="match status" value="2"/>
</dbReference>
<evidence type="ECO:0000256" key="12">
    <source>
        <dbReference type="ARBA" id="ARBA00023026"/>
    </source>
</evidence>
<keyword evidence="11" id="KW-0862">Zinc</keyword>
<comment type="caution">
    <text evidence="17">Lacks conserved residue(s) required for the propagation of feature annotation.</text>
</comment>
<keyword evidence="6" id="KW-0121">Carboxypeptidase</keyword>
<dbReference type="EMBL" id="JACEFF010000163">
    <property type="protein sequence ID" value="KAH9643012.1"/>
    <property type="molecule type" value="Genomic_DNA"/>
</dbReference>
<evidence type="ECO:0000256" key="13">
    <source>
        <dbReference type="ARBA" id="ARBA00023049"/>
    </source>
</evidence>
<dbReference type="GO" id="GO:0008270">
    <property type="term" value="F:zinc ion binding"/>
    <property type="evidence" value="ECO:0007669"/>
    <property type="project" value="InterPro"/>
</dbReference>
<evidence type="ECO:0000256" key="2">
    <source>
        <dbReference type="ARBA" id="ARBA00003091"/>
    </source>
</evidence>
<evidence type="ECO:0000256" key="5">
    <source>
        <dbReference type="ARBA" id="ARBA00022525"/>
    </source>
</evidence>
<feature type="signal peptide" evidence="18">
    <location>
        <begin position="1"/>
        <end position="21"/>
    </location>
</feature>
<evidence type="ECO:0000256" key="14">
    <source>
        <dbReference type="ARBA" id="ARBA00023145"/>
    </source>
</evidence>
<evidence type="ECO:0000256" key="15">
    <source>
        <dbReference type="ARBA" id="ARBA00023157"/>
    </source>
</evidence>
<evidence type="ECO:0000256" key="11">
    <source>
        <dbReference type="ARBA" id="ARBA00022833"/>
    </source>
</evidence>
<comment type="function">
    <text evidence="2">Extracellular metalloprotease that contributes to pathogenicity.</text>
</comment>
<keyword evidence="10" id="KW-0378">Hydrolase</keyword>
<dbReference type="PRINTS" id="PR00765">
    <property type="entry name" value="CRBOXYPTASEA"/>
</dbReference>
<evidence type="ECO:0000256" key="1">
    <source>
        <dbReference type="ARBA" id="ARBA00001947"/>
    </source>
</evidence>